<feature type="region of interest" description="Disordered" evidence="1">
    <location>
        <begin position="23"/>
        <end position="53"/>
    </location>
</feature>
<evidence type="ECO:0000256" key="1">
    <source>
        <dbReference type="SAM" id="MobiDB-lite"/>
    </source>
</evidence>
<organism evidence="2 3">
    <name type="scientific">Suillus subaureus</name>
    <dbReference type="NCBI Taxonomy" id="48587"/>
    <lineage>
        <taxon>Eukaryota</taxon>
        <taxon>Fungi</taxon>
        <taxon>Dikarya</taxon>
        <taxon>Basidiomycota</taxon>
        <taxon>Agaricomycotina</taxon>
        <taxon>Agaricomycetes</taxon>
        <taxon>Agaricomycetidae</taxon>
        <taxon>Boletales</taxon>
        <taxon>Suillineae</taxon>
        <taxon>Suillaceae</taxon>
        <taxon>Suillus</taxon>
    </lineage>
</organism>
<keyword evidence="3" id="KW-1185">Reference proteome</keyword>
<accession>A0A9P7DLB9</accession>
<gene>
    <name evidence="2" type="ORF">BJ212DRAFT_1405120</name>
</gene>
<dbReference type="RefSeq" id="XP_041185534.1">
    <property type="nucleotide sequence ID" value="XM_041337399.1"/>
</dbReference>
<sequence length="53" mass="5925">MDQNIPILQQPQITPERNRQCNHCHAANNNQDRPLPPAPQPNFMAANEPQAGP</sequence>
<proteinExistence type="predicted"/>
<dbReference type="EMBL" id="JABBWG010000198">
    <property type="protein sequence ID" value="KAG1797677.1"/>
    <property type="molecule type" value="Genomic_DNA"/>
</dbReference>
<comment type="caution">
    <text evidence="2">The sequence shown here is derived from an EMBL/GenBank/DDBJ whole genome shotgun (WGS) entry which is preliminary data.</text>
</comment>
<reference evidence="2" key="1">
    <citation type="journal article" date="2020" name="New Phytol.">
        <title>Comparative genomics reveals dynamic genome evolution in host specialist ectomycorrhizal fungi.</title>
        <authorList>
            <person name="Lofgren L.A."/>
            <person name="Nguyen N.H."/>
            <person name="Vilgalys R."/>
            <person name="Ruytinx J."/>
            <person name="Liao H.L."/>
            <person name="Branco S."/>
            <person name="Kuo A."/>
            <person name="LaButti K."/>
            <person name="Lipzen A."/>
            <person name="Andreopoulos W."/>
            <person name="Pangilinan J."/>
            <person name="Riley R."/>
            <person name="Hundley H."/>
            <person name="Na H."/>
            <person name="Barry K."/>
            <person name="Grigoriev I.V."/>
            <person name="Stajich J.E."/>
            <person name="Kennedy P.G."/>
        </authorList>
    </citation>
    <scope>NUCLEOTIDE SEQUENCE</scope>
    <source>
        <strain evidence="2">MN1</strain>
    </source>
</reference>
<dbReference type="AlphaFoldDB" id="A0A9P7DLB9"/>
<name>A0A9P7DLB9_9AGAM</name>
<dbReference type="GeneID" id="64631415"/>
<dbReference type="OrthoDB" id="2687227at2759"/>
<evidence type="ECO:0000313" key="3">
    <source>
        <dbReference type="Proteomes" id="UP000807769"/>
    </source>
</evidence>
<evidence type="ECO:0000313" key="2">
    <source>
        <dbReference type="EMBL" id="KAG1797677.1"/>
    </source>
</evidence>
<feature type="non-terminal residue" evidence="2">
    <location>
        <position position="53"/>
    </location>
</feature>
<protein>
    <submittedName>
        <fullName evidence="2">Uncharacterized protein</fullName>
    </submittedName>
</protein>
<dbReference type="Proteomes" id="UP000807769">
    <property type="component" value="Unassembled WGS sequence"/>
</dbReference>